<keyword evidence="3" id="KW-1185">Reference proteome</keyword>
<evidence type="ECO:0000313" key="2">
    <source>
        <dbReference type="EMBL" id="NEV62293.1"/>
    </source>
</evidence>
<dbReference type="PROSITE" id="PS50883">
    <property type="entry name" value="EAL"/>
    <property type="match status" value="1"/>
</dbReference>
<dbReference type="InterPro" id="IPR035919">
    <property type="entry name" value="EAL_sf"/>
</dbReference>
<evidence type="ECO:0000313" key="3">
    <source>
        <dbReference type="Proteomes" id="UP000483379"/>
    </source>
</evidence>
<protein>
    <recommendedName>
        <fullName evidence="1">EAL domain-containing protein</fullName>
    </recommendedName>
</protein>
<reference evidence="2 3" key="1">
    <citation type="submission" date="2020-02" db="EMBL/GenBank/DDBJ databases">
        <title>Genome sequences of Thiorhodococcus mannitoliphagus and Thiorhodococcus minor, purple sulfur photosynthetic bacteria in the gammaproteobacterial family, Chromatiaceae.</title>
        <authorList>
            <person name="Aviles F.A."/>
            <person name="Meyer T.E."/>
            <person name="Kyndt J.A."/>
        </authorList>
    </citation>
    <scope>NUCLEOTIDE SEQUENCE [LARGE SCALE GENOMIC DNA]</scope>
    <source>
        <strain evidence="2 3">DSM 11518</strain>
    </source>
</reference>
<comment type="caution">
    <text evidence="2">The sequence shown here is derived from an EMBL/GenBank/DDBJ whole genome shotgun (WGS) entry which is preliminary data.</text>
</comment>
<gene>
    <name evidence="2" type="ORF">G3446_10395</name>
</gene>
<sequence>METEAQLAFLSQRDCHACQGFFLGRPMPAENFLDTFAKGDR</sequence>
<dbReference type="AlphaFoldDB" id="A0A6M0K030"/>
<dbReference type="InterPro" id="IPR001633">
    <property type="entry name" value="EAL_dom"/>
</dbReference>
<feature type="domain" description="EAL" evidence="1">
    <location>
        <begin position="1"/>
        <end position="40"/>
    </location>
</feature>
<proteinExistence type="predicted"/>
<name>A0A6M0K030_9GAMM</name>
<dbReference type="EMBL" id="JAAIJQ010000025">
    <property type="protein sequence ID" value="NEV62293.1"/>
    <property type="molecule type" value="Genomic_DNA"/>
</dbReference>
<evidence type="ECO:0000259" key="1">
    <source>
        <dbReference type="PROSITE" id="PS50883"/>
    </source>
</evidence>
<dbReference type="Proteomes" id="UP000483379">
    <property type="component" value="Unassembled WGS sequence"/>
</dbReference>
<dbReference type="Gene3D" id="3.20.20.450">
    <property type="entry name" value="EAL domain"/>
    <property type="match status" value="1"/>
</dbReference>
<accession>A0A6M0K030</accession>
<organism evidence="2 3">
    <name type="scientific">Thiorhodococcus minor</name>
    <dbReference type="NCBI Taxonomy" id="57489"/>
    <lineage>
        <taxon>Bacteria</taxon>
        <taxon>Pseudomonadati</taxon>
        <taxon>Pseudomonadota</taxon>
        <taxon>Gammaproteobacteria</taxon>
        <taxon>Chromatiales</taxon>
        <taxon>Chromatiaceae</taxon>
        <taxon>Thiorhodococcus</taxon>
    </lineage>
</organism>
<dbReference type="SUPFAM" id="SSF141868">
    <property type="entry name" value="EAL domain-like"/>
    <property type="match status" value="1"/>
</dbReference>